<feature type="non-terminal residue" evidence="2">
    <location>
        <position position="1"/>
    </location>
</feature>
<name>A0A0B6YK84_9EUPU</name>
<reference evidence="2" key="1">
    <citation type="submission" date="2014-12" db="EMBL/GenBank/DDBJ databases">
        <title>Insight into the proteome of Arion vulgaris.</title>
        <authorList>
            <person name="Aradska J."/>
            <person name="Bulat T."/>
            <person name="Smidak R."/>
            <person name="Sarate P."/>
            <person name="Gangsoo J."/>
            <person name="Sialana F."/>
            <person name="Bilban M."/>
            <person name="Lubec G."/>
        </authorList>
    </citation>
    <scope>NUCLEOTIDE SEQUENCE</scope>
    <source>
        <tissue evidence="2">Skin</tissue>
    </source>
</reference>
<evidence type="ECO:0000313" key="2">
    <source>
        <dbReference type="EMBL" id="CEK56589.1"/>
    </source>
</evidence>
<feature type="non-terminal residue" evidence="2">
    <location>
        <position position="151"/>
    </location>
</feature>
<feature type="compositionally biased region" description="Polar residues" evidence="1">
    <location>
        <begin position="83"/>
        <end position="111"/>
    </location>
</feature>
<feature type="compositionally biased region" description="Polar residues" evidence="1">
    <location>
        <begin position="49"/>
        <end position="70"/>
    </location>
</feature>
<protein>
    <submittedName>
        <fullName evidence="2">Uncharacterized protein</fullName>
    </submittedName>
</protein>
<dbReference type="AlphaFoldDB" id="A0A0B6YK84"/>
<evidence type="ECO:0000256" key="1">
    <source>
        <dbReference type="SAM" id="MobiDB-lite"/>
    </source>
</evidence>
<organism evidence="2">
    <name type="scientific">Arion vulgaris</name>
    <dbReference type="NCBI Taxonomy" id="1028688"/>
    <lineage>
        <taxon>Eukaryota</taxon>
        <taxon>Metazoa</taxon>
        <taxon>Spiralia</taxon>
        <taxon>Lophotrochozoa</taxon>
        <taxon>Mollusca</taxon>
        <taxon>Gastropoda</taxon>
        <taxon>Heterobranchia</taxon>
        <taxon>Euthyneura</taxon>
        <taxon>Panpulmonata</taxon>
        <taxon>Eupulmonata</taxon>
        <taxon>Stylommatophora</taxon>
        <taxon>Helicina</taxon>
        <taxon>Arionoidea</taxon>
        <taxon>Arionidae</taxon>
        <taxon>Arion</taxon>
    </lineage>
</organism>
<dbReference type="EMBL" id="HACG01009724">
    <property type="protein sequence ID" value="CEK56589.1"/>
    <property type="molecule type" value="Transcribed_RNA"/>
</dbReference>
<proteinExistence type="predicted"/>
<feature type="region of interest" description="Disordered" evidence="1">
    <location>
        <begin position="48"/>
        <end position="115"/>
    </location>
</feature>
<accession>A0A0B6YK84</accession>
<sequence length="151" mass="16128">VSFSEQFKIEPSDEEEISAAQESAYNNNESLVSQVVFNFGMPVPFIGTNKATKSSTMTPAPKSVSGTSDPDISKESIKLLPPSESSLPNISTLGANNSNSADTISLSSPVSDESECTKDVDVSVSQSNFKKGNLWSDDADIIKTEDIDNLE</sequence>
<feature type="region of interest" description="Disordered" evidence="1">
    <location>
        <begin position="1"/>
        <end position="21"/>
    </location>
</feature>
<gene>
    <name evidence="2" type="primary">ORF28016</name>
</gene>